<gene>
    <name evidence="1" type="ORF">DI616_03195</name>
</gene>
<evidence type="ECO:0000313" key="2">
    <source>
        <dbReference type="Proteomes" id="UP000315344"/>
    </source>
</evidence>
<organism evidence="1 2">
    <name type="scientific">Paracoccus denitrificans</name>
    <dbReference type="NCBI Taxonomy" id="266"/>
    <lineage>
        <taxon>Bacteria</taxon>
        <taxon>Pseudomonadati</taxon>
        <taxon>Pseudomonadota</taxon>
        <taxon>Alphaproteobacteria</taxon>
        <taxon>Rhodobacterales</taxon>
        <taxon>Paracoccaceae</taxon>
        <taxon>Paracoccus</taxon>
    </lineage>
</organism>
<dbReference type="Proteomes" id="UP000315344">
    <property type="component" value="Unassembled WGS sequence"/>
</dbReference>
<comment type="caution">
    <text evidence="1">The sequence shown here is derived from an EMBL/GenBank/DDBJ whole genome shotgun (WGS) entry which is preliminary data.</text>
</comment>
<reference evidence="1 2" key="1">
    <citation type="journal article" date="2017" name="Nat. Commun.">
        <title>In situ click chemistry generation of cyclooxygenase-2 inhibitors.</title>
        <authorList>
            <person name="Bhardwaj A."/>
            <person name="Kaur J."/>
            <person name="Wuest M."/>
            <person name="Wuest F."/>
        </authorList>
    </citation>
    <scope>NUCLEOTIDE SEQUENCE [LARGE SCALE GENOMIC DNA]</scope>
    <source>
        <strain evidence="1">S2_012_000_R3_94</strain>
    </source>
</reference>
<dbReference type="AlphaFoldDB" id="A0A533IC47"/>
<protein>
    <submittedName>
        <fullName evidence="1">Uncharacterized protein</fullName>
    </submittedName>
</protein>
<accession>A0A533IC47</accession>
<name>A0A533IC47_PARDE</name>
<dbReference type="EMBL" id="VAFL01000002">
    <property type="protein sequence ID" value="TKW68124.1"/>
    <property type="molecule type" value="Genomic_DNA"/>
</dbReference>
<sequence>MRRILIALTVVTMSPPVQAEPLWQEGCFYREYSARHLADHPQQQVTALAVRLTGGPPSQEGAAIMDIFARVRPIAGHSLYAELENGASNRARLSCSVEAAGSLGMPSRPVTMCGNPNACSLDEWVRLTELGADHAVIEDGSYQGAGSVPFPIGDDPTVYIGEEVECGFGDAACNAANPSVRYRMERADPKVCAAIFDGVGPTTGCGS</sequence>
<proteinExistence type="predicted"/>
<evidence type="ECO:0000313" key="1">
    <source>
        <dbReference type="EMBL" id="TKW68124.1"/>
    </source>
</evidence>